<evidence type="ECO:0000256" key="8">
    <source>
        <dbReference type="ARBA" id="ARBA00030686"/>
    </source>
</evidence>
<evidence type="ECO:0000256" key="3">
    <source>
        <dbReference type="ARBA" id="ARBA00011991"/>
    </source>
</evidence>
<dbReference type="Gene3D" id="1.10.1610.10">
    <property type="match status" value="1"/>
</dbReference>
<dbReference type="RefSeq" id="WP_091959478.1">
    <property type="nucleotide sequence ID" value="NZ_FOLH01000001.1"/>
</dbReference>
<evidence type="ECO:0000256" key="5">
    <source>
        <dbReference type="ARBA" id="ARBA00022573"/>
    </source>
</evidence>
<protein>
    <recommendedName>
        <fullName evidence="4">Nicotinate-nucleotide--dimethylbenzimidazole phosphoribosyltransferase</fullName>
        <ecNumber evidence="3">2.4.2.21</ecNumber>
    </recommendedName>
    <alternativeName>
        <fullName evidence="8">N(1)-alpha-phosphoribosyltransferase</fullName>
    </alternativeName>
</protein>
<dbReference type="PANTHER" id="PTHR43463">
    <property type="entry name" value="NICOTINATE-NUCLEOTIDE--DIMETHYLBENZIMIDAZOLE PHOSPHORIBOSYLTRANSFERASE"/>
    <property type="match status" value="1"/>
</dbReference>
<gene>
    <name evidence="10" type="ORF">SAMN05660443_0809</name>
</gene>
<dbReference type="STRING" id="1122252.SAMN05660443_0809"/>
<comment type="similarity">
    <text evidence="2">Belongs to the CobT family.</text>
</comment>
<evidence type="ECO:0000313" key="11">
    <source>
        <dbReference type="Proteomes" id="UP000199058"/>
    </source>
</evidence>
<dbReference type="OrthoDB" id="9781491at2"/>
<dbReference type="InterPro" id="IPR036087">
    <property type="entry name" value="Nict_dMeBzImd_PRibTrfase_sf"/>
</dbReference>
<keyword evidence="6 10" id="KW-0328">Glycosyltransferase</keyword>
<evidence type="ECO:0000256" key="9">
    <source>
        <dbReference type="ARBA" id="ARBA00047340"/>
    </source>
</evidence>
<dbReference type="InterPro" id="IPR003200">
    <property type="entry name" value="Nict_dMeBzImd_PRibTrfase"/>
</dbReference>
<dbReference type="EMBL" id="FOLH01000001">
    <property type="protein sequence ID" value="SFB89885.1"/>
    <property type="molecule type" value="Genomic_DNA"/>
</dbReference>
<keyword evidence="5" id="KW-0169">Cobalamin biosynthesis</keyword>
<organism evidence="10 11">
    <name type="scientific">Marinospirillum celere</name>
    <dbReference type="NCBI Taxonomy" id="1122252"/>
    <lineage>
        <taxon>Bacteria</taxon>
        <taxon>Pseudomonadati</taxon>
        <taxon>Pseudomonadota</taxon>
        <taxon>Gammaproteobacteria</taxon>
        <taxon>Oceanospirillales</taxon>
        <taxon>Oceanospirillaceae</taxon>
        <taxon>Marinospirillum</taxon>
    </lineage>
</organism>
<evidence type="ECO:0000256" key="4">
    <source>
        <dbReference type="ARBA" id="ARBA00015486"/>
    </source>
</evidence>
<evidence type="ECO:0000256" key="6">
    <source>
        <dbReference type="ARBA" id="ARBA00022676"/>
    </source>
</evidence>
<dbReference type="InterPro" id="IPR023195">
    <property type="entry name" value="Nict_dMeBzImd_PRibTrfase_N"/>
</dbReference>
<dbReference type="UniPathway" id="UPA00061">
    <property type="reaction ID" value="UER00516"/>
</dbReference>
<dbReference type="PANTHER" id="PTHR43463:SF1">
    <property type="entry name" value="NICOTINATE-NUCLEOTIDE--DIMETHYLBENZIMIDAZOLE PHOSPHORIBOSYLTRANSFERASE"/>
    <property type="match status" value="1"/>
</dbReference>
<sequence>MFTARHRLEMPSLPRFENPKLQSQLEHKIDTQGSLKASSNQLEQLALHLGLILNSQEPQIKEPQLLVFAADSGLTDKTKVTYTPPVTQQQVNQFLSGTGALQALANQQAIQLRLVDAGLAANLPAHPKLLSKKVMSGTRNSLKTQAMNAEECLQAIFTGMALVRETPGNLLILGKLGLGHDPAASLLLSKLGALPLEDCLDSATNRDLAGPDQQALLKQVLHKHRLARNPLEVLAALGSLEIAMMTGALLQAASERRILLIDGLVVASALLVAECLQPGIKHFAVFSHQSSEPGHRQLLQLFKARPLLDLDLDLGEGAGALLAYPLLPASLTAFTTGHPSLQPK</sequence>
<dbReference type="SUPFAM" id="SSF52733">
    <property type="entry name" value="Nicotinate mononucleotide:5,6-dimethylbenzimidazole phosphoribosyltransferase (CobT)"/>
    <property type="match status" value="1"/>
</dbReference>
<dbReference type="EC" id="2.4.2.21" evidence="3"/>
<dbReference type="Pfam" id="PF02277">
    <property type="entry name" value="DBI_PRT"/>
    <property type="match status" value="1"/>
</dbReference>
<evidence type="ECO:0000313" key="10">
    <source>
        <dbReference type="EMBL" id="SFB89885.1"/>
    </source>
</evidence>
<dbReference type="GO" id="GO:0008939">
    <property type="term" value="F:nicotinate-nucleotide-dimethylbenzimidazole phosphoribosyltransferase activity"/>
    <property type="evidence" value="ECO:0007669"/>
    <property type="project" value="UniProtKB-EC"/>
</dbReference>
<proteinExistence type="inferred from homology"/>
<evidence type="ECO:0000256" key="7">
    <source>
        <dbReference type="ARBA" id="ARBA00022679"/>
    </source>
</evidence>
<name>A0A1I1ERY3_9GAMM</name>
<keyword evidence="7 10" id="KW-0808">Transferase</keyword>
<comment type="catalytic activity">
    <reaction evidence="9">
        <text>5,6-dimethylbenzimidazole + nicotinate beta-D-ribonucleotide = alpha-ribazole 5'-phosphate + nicotinate + H(+)</text>
        <dbReference type="Rhea" id="RHEA:11196"/>
        <dbReference type="ChEBI" id="CHEBI:15378"/>
        <dbReference type="ChEBI" id="CHEBI:15890"/>
        <dbReference type="ChEBI" id="CHEBI:32544"/>
        <dbReference type="ChEBI" id="CHEBI:57502"/>
        <dbReference type="ChEBI" id="CHEBI:57918"/>
        <dbReference type="EC" id="2.4.2.21"/>
    </reaction>
</comment>
<dbReference type="AlphaFoldDB" id="A0A1I1ERY3"/>
<dbReference type="Gene3D" id="3.40.50.10210">
    <property type="match status" value="1"/>
</dbReference>
<dbReference type="GO" id="GO:0009236">
    <property type="term" value="P:cobalamin biosynthetic process"/>
    <property type="evidence" value="ECO:0007669"/>
    <property type="project" value="UniProtKB-KW"/>
</dbReference>
<keyword evidence="11" id="KW-1185">Reference proteome</keyword>
<evidence type="ECO:0000256" key="2">
    <source>
        <dbReference type="ARBA" id="ARBA00007110"/>
    </source>
</evidence>
<evidence type="ECO:0000256" key="1">
    <source>
        <dbReference type="ARBA" id="ARBA00005049"/>
    </source>
</evidence>
<reference evidence="10 11" key="1">
    <citation type="submission" date="2016-10" db="EMBL/GenBank/DDBJ databases">
        <authorList>
            <person name="de Groot N.N."/>
        </authorList>
    </citation>
    <scope>NUCLEOTIDE SEQUENCE [LARGE SCALE GENOMIC DNA]</scope>
    <source>
        <strain evidence="10 11">DSM 18438</strain>
    </source>
</reference>
<dbReference type="Proteomes" id="UP000199058">
    <property type="component" value="Unassembled WGS sequence"/>
</dbReference>
<dbReference type="CDD" id="cd02439">
    <property type="entry name" value="DMB-PRT_CobT"/>
    <property type="match status" value="1"/>
</dbReference>
<accession>A0A1I1ERY3</accession>
<comment type="pathway">
    <text evidence="1">Nucleoside biosynthesis; alpha-ribazole biosynthesis; alpha-ribazole from 5,6-dimethylbenzimidazole: step 1/2.</text>
</comment>